<keyword evidence="4" id="KW-0396">Initiation factor</keyword>
<reference evidence="4" key="3">
    <citation type="submission" date="2024-01" db="EMBL/GenBank/DDBJ databases">
        <authorList>
            <person name="Coelho M.A."/>
            <person name="David-Palma M."/>
            <person name="Shea T."/>
            <person name="Sun S."/>
            <person name="Cuomo C.A."/>
            <person name="Heitman J."/>
        </authorList>
    </citation>
    <scope>NUCLEOTIDE SEQUENCE</scope>
    <source>
        <strain evidence="4">CBS 7841</strain>
    </source>
</reference>
<dbReference type="InterPro" id="IPR036877">
    <property type="entry name" value="SUI1_dom_sf"/>
</dbReference>
<dbReference type="EMBL" id="CP143785">
    <property type="protein sequence ID" value="WVN86582.1"/>
    <property type="molecule type" value="Genomic_DNA"/>
</dbReference>
<dbReference type="InterPro" id="IPR001950">
    <property type="entry name" value="SUI1"/>
</dbReference>
<evidence type="ECO:0000313" key="4">
    <source>
        <dbReference type="EMBL" id="WVN86582.1"/>
    </source>
</evidence>
<evidence type="ECO:0000256" key="1">
    <source>
        <dbReference type="ARBA" id="ARBA00005422"/>
    </source>
</evidence>
<evidence type="ECO:0000256" key="2">
    <source>
        <dbReference type="ARBA" id="ARBA00022917"/>
    </source>
</evidence>
<dbReference type="InterPro" id="IPR005874">
    <property type="entry name" value="SUI1_euk"/>
</dbReference>
<name>A0AAJ8M0G6_9TREE</name>
<feature type="domain" description="SUI1" evidence="3">
    <location>
        <begin position="60"/>
        <end position="144"/>
    </location>
</feature>
<proteinExistence type="inferred from homology"/>
<gene>
    <name evidence="4" type="ORF">L203_101749</name>
</gene>
<sequence>MSTASITNIKVDATTKKTKAPAASTGVENLGPAFDPFAPIDDLNDTPSIEKAVGNKNDKIHIRLQQRNGRKTLTTIQGIPSKYNHTKILKAMKKEFACNGTVVKADAESDEESVAPGAKVNHGDVLQLQGDQRTASRQFLIDSGIVPQKEAKDLIVVHGY</sequence>
<dbReference type="AlphaFoldDB" id="A0AAJ8M0G6"/>
<comment type="similarity">
    <text evidence="1">Belongs to the SUI1 family.</text>
</comment>
<dbReference type="Pfam" id="PF01253">
    <property type="entry name" value="SUI1"/>
    <property type="match status" value="1"/>
</dbReference>
<dbReference type="PIRSF" id="PIRSF004499">
    <property type="entry name" value="SUI1_euk"/>
    <property type="match status" value="1"/>
</dbReference>
<dbReference type="GO" id="GO:0003743">
    <property type="term" value="F:translation initiation factor activity"/>
    <property type="evidence" value="ECO:0007669"/>
    <property type="project" value="UniProtKB-KW"/>
</dbReference>
<dbReference type="PROSITE" id="PS50296">
    <property type="entry name" value="SUI1"/>
    <property type="match status" value="1"/>
</dbReference>
<dbReference type="SUPFAM" id="SSF55159">
    <property type="entry name" value="eIF1-like"/>
    <property type="match status" value="1"/>
</dbReference>
<reference evidence="4" key="2">
    <citation type="journal article" date="2022" name="Elife">
        <title>Obligate sexual reproduction of a homothallic fungus closely related to the Cryptococcus pathogenic species complex.</title>
        <authorList>
            <person name="Passer A.R."/>
            <person name="Clancey S.A."/>
            <person name="Shea T."/>
            <person name="David-Palma M."/>
            <person name="Averette A.F."/>
            <person name="Boekhout T."/>
            <person name="Porcel B.M."/>
            <person name="Nowrousian M."/>
            <person name="Cuomo C.A."/>
            <person name="Sun S."/>
            <person name="Heitman J."/>
            <person name="Coelho M.A."/>
        </authorList>
    </citation>
    <scope>NUCLEOTIDE SEQUENCE</scope>
    <source>
        <strain evidence="4">CBS 7841</strain>
    </source>
</reference>
<keyword evidence="2" id="KW-0648">Protein biosynthesis</keyword>
<dbReference type="CDD" id="cd11566">
    <property type="entry name" value="eIF1_SUI1"/>
    <property type="match status" value="1"/>
</dbReference>
<accession>A0AAJ8M0G6</accession>
<evidence type="ECO:0000313" key="5">
    <source>
        <dbReference type="Proteomes" id="UP000094043"/>
    </source>
</evidence>
<dbReference type="PANTHER" id="PTHR10388">
    <property type="entry name" value="EUKARYOTIC TRANSLATION INITIATION FACTOR SUI1"/>
    <property type="match status" value="1"/>
</dbReference>
<dbReference type="Proteomes" id="UP000094043">
    <property type="component" value="Chromosome 2"/>
</dbReference>
<dbReference type="KEGG" id="cdep:91085962"/>
<dbReference type="RefSeq" id="XP_066067282.1">
    <property type="nucleotide sequence ID" value="XM_066211185.1"/>
</dbReference>
<keyword evidence="5" id="KW-1185">Reference proteome</keyword>
<protein>
    <submittedName>
        <fullName evidence="4">Translation initiation factor SUI1</fullName>
    </submittedName>
</protein>
<dbReference type="Gene3D" id="3.30.780.10">
    <property type="entry name" value="SUI1-like domain"/>
    <property type="match status" value="1"/>
</dbReference>
<evidence type="ECO:0000259" key="3">
    <source>
        <dbReference type="PROSITE" id="PS50296"/>
    </source>
</evidence>
<reference evidence="4" key="1">
    <citation type="submission" date="2016-06" db="EMBL/GenBank/DDBJ databases">
        <authorList>
            <person name="Cuomo C."/>
            <person name="Litvintseva A."/>
            <person name="Heitman J."/>
            <person name="Chen Y."/>
            <person name="Sun S."/>
            <person name="Springer D."/>
            <person name="Dromer F."/>
            <person name="Young S."/>
            <person name="Zeng Q."/>
            <person name="Chapman S."/>
            <person name="Gujja S."/>
            <person name="Saif S."/>
            <person name="Birren B."/>
        </authorList>
    </citation>
    <scope>NUCLEOTIDE SEQUENCE</scope>
    <source>
        <strain evidence="4">CBS 7841</strain>
    </source>
</reference>
<dbReference type="GeneID" id="91085962"/>
<organism evidence="4 5">
    <name type="scientific">Cryptococcus depauperatus CBS 7841</name>
    <dbReference type="NCBI Taxonomy" id="1295531"/>
    <lineage>
        <taxon>Eukaryota</taxon>
        <taxon>Fungi</taxon>
        <taxon>Dikarya</taxon>
        <taxon>Basidiomycota</taxon>
        <taxon>Agaricomycotina</taxon>
        <taxon>Tremellomycetes</taxon>
        <taxon>Tremellales</taxon>
        <taxon>Cryptococcaceae</taxon>
        <taxon>Cryptococcus</taxon>
    </lineage>
</organism>